<dbReference type="EMBL" id="QWLA01000001">
    <property type="protein sequence ID" value="RIH89908.1"/>
    <property type="molecule type" value="Genomic_DNA"/>
</dbReference>
<dbReference type="GO" id="GO:0030288">
    <property type="term" value="C:outer membrane-bounded periplasmic space"/>
    <property type="evidence" value="ECO:0007669"/>
    <property type="project" value="TreeGrafter"/>
</dbReference>
<dbReference type="PANTHER" id="PTHR30404:SF0">
    <property type="entry name" value="N-ACETYLMURAMOYL-L-ALANINE AMIDASE AMIC"/>
    <property type="match status" value="1"/>
</dbReference>
<evidence type="ECO:0000256" key="3">
    <source>
        <dbReference type="SAM" id="SignalP"/>
    </source>
</evidence>
<sequence>MRLLALVLLLATQALAFPRVGLHENFTRLVFDLPPSASYEMSTEGQTLALRFRGVKAEALDESVNSDQVASYQVVVSGAVVEVFVRLKAGMRVQSSVLEDQQSKRLIVDITPEEARADPSPQPKPAPAKSPPKPAQPKLVVVIDPGHGGRDPGAVGLCTGITEKLITLDVSRRMERYLEAQGVQVVLTRSGDTYPTLDDRAQMADSKKNLFISVHVNSSQGCPGQAQGIETYYFGELLNPSLLEQVIRENGGGAVGQQLTRVARSAAQRAASDILAQLNLRFSRELAYTVQRRLVQATGAVDRGVQQAPFYVLRNARIPAILVEIGFANHATEGRRLADPAYRETIARAMGQAVTSFLGVGSVAQR</sequence>
<feature type="signal peptide" evidence="3">
    <location>
        <begin position="1"/>
        <end position="16"/>
    </location>
</feature>
<organism evidence="5 6">
    <name type="scientific">Calidithermus roseus</name>
    <dbReference type="NCBI Taxonomy" id="1644118"/>
    <lineage>
        <taxon>Bacteria</taxon>
        <taxon>Thermotogati</taxon>
        <taxon>Deinococcota</taxon>
        <taxon>Deinococci</taxon>
        <taxon>Thermales</taxon>
        <taxon>Thermaceae</taxon>
        <taxon>Calidithermus</taxon>
    </lineage>
</organism>
<dbReference type="InterPro" id="IPR002508">
    <property type="entry name" value="MurNAc-LAA_cat"/>
</dbReference>
<reference evidence="5 6" key="1">
    <citation type="submission" date="2018-08" db="EMBL/GenBank/DDBJ databases">
        <title>Meiothermus roseus NBRC 110900 genome sequencing project.</title>
        <authorList>
            <person name="Da Costa M.S."/>
            <person name="Albuquerque L."/>
            <person name="Raposo P."/>
            <person name="Froufe H.J.C."/>
            <person name="Barroso C.S."/>
            <person name="Egas C."/>
        </authorList>
    </citation>
    <scope>NUCLEOTIDE SEQUENCE [LARGE SCALE GENOMIC DNA]</scope>
    <source>
        <strain evidence="5 6">NBRC 110900</strain>
    </source>
</reference>
<dbReference type="GO" id="GO:0009253">
    <property type="term" value="P:peptidoglycan catabolic process"/>
    <property type="evidence" value="ECO:0007669"/>
    <property type="project" value="InterPro"/>
</dbReference>
<evidence type="ECO:0000256" key="1">
    <source>
        <dbReference type="ARBA" id="ARBA00022801"/>
    </source>
</evidence>
<feature type="domain" description="MurNAc-LAA" evidence="4">
    <location>
        <begin position="201"/>
        <end position="355"/>
    </location>
</feature>
<evidence type="ECO:0000313" key="5">
    <source>
        <dbReference type="EMBL" id="RIH89908.1"/>
    </source>
</evidence>
<dbReference type="Gene3D" id="3.40.630.40">
    <property type="entry name" value="Zn-dependent exopeptidases"/>
    <property type="match status" value="1"/>
</dbReference>
<dbReference type="EC" id="3.5.1.28" evidence="5"/>
<dbReference type="CDD" id="cd02696">
    <property type="entry name" value="MurNAc-LAA"/>
    <property type="match status" value="1"/>
</dbReference>
<dbReference type="RefSeq" id="WP_119275503.1">
    <property type="nucleotide sequence ID" value="NZ_QWLA01000001.1"/>
</dbReference>
<evidence type="ECO:0000256" key="2">
    <source>
        <dbReference type="SAM" id="MobiDB-lite"/>
    </source>
</evidence>
<name>A0A399F0W7_9DEIN</name>
<dbReference type="FunFam" id="3.40.630.40:FF:000005">
    <property type="entry name" value="N-acetylmuramoyl-L-alanine amidase (AmiA)"/>
    <property type="match status" value="1"/>
</dbReference>
<dbReference type="PANTHER" id="PTHR30404">
    <property type="entry name" value="N-ACETYLMURAMOYL-L-ALANINE AMIDASE"/>
    <property type="match status" value="1"/>
</dbReference>
<keyword evidence="3" id="KW-0732">Signal</keyword>
<dbReference type="SUPFAM" id="SSF53187">
    <property type="entry name" value="Zn-dependent exopeptidases"/>
    <property type="match status" value="1"/>
</dbReference>
<comment type="caution">
    <text evidence="5">The sequence shown here is derived from an EMBL/GenBank/DDBJ whole genome shotgun (WGS) entry which is preliminary data.</text>
</comment>
<evidence type="ECO:0000259" key="4">
    <source>
        <dbReference type="SMART" id="SM00646"/>
    </source>
</evidence>
<proteinExistence type="predicted"/>
<dbReference type="AlphaFoldDB" id="A0A399F0W7"/>
<keyword evidence="1 5" id="KW-0378">Hydrolase</keyword>
<feature type="chain" id="PRO_5017234127" evidence="3">
    <location>
        <begin position="17"/>
        <end position="366"/>
    </location>
</feature>
<evidence type="ECO:0000313" key="6">
    <source>
        <dbReference type="Proteomes" id="UP000265341"/>
    </source>
</evidence>
<accession>A0A399F0W7</accession>
<dbReference type="InterPro" id="IPR050695">
    <property type="entry name" value="N-acetylmuramoyl_amidase_3"/>
</dbReference>
<dbReference type="SMART" id="SM00646">
    <property type="entry name" value="Ami_3"/>
    <property type="match status" value="1"/>
</dbReference>
<dbReference type="Pfam" id="PF01520">
    <property type="entry name" value="Amidase_3"/>
    <property type="match status" value="1"/>
</dbReference>
<dbReference type="Proteomes" id="UP000265341">
    <property type="component" value="Unassembled WGS sequence"/>
</dbReference>
<protein>
    <submittedName>
        <fullName evidence="5">N-acetylmuramoyl-L-alanine amidase LytC</fullName>
        <ecNumber evidence="5">3.5.1.28</ecNumber>
    </submittedName>
</protein>
<feature type="region of interest" description="Disordered" evidence="2">
    <location>
        <begin position="112"/>
        <end position="136"/>
    </location>
</feature>
<dbReference type="OrthoDB" id="9772024at2"/>
<gene>
    <name evidence="5" type="primary">lytC_1</name>
    <name evidence="5" type="ORF">Mrose_00133</name>
</gene>
<dbReference type="GO" id="GO:0008745">
    <property type="term" value="F:N-acetylmuramoyl-L-alanine amidase activity"/>
    <property type="evidence" value="ECO:0007669"/>
    <property type="project" value="UniProtKB-EC"/>
</dbReference>
<feature type="compositionally biased region" description="Pro residues" evidence="2">
    <location>
        <begin position="120"/>
        <end position="135"/>
    </location>
</feature>
<keyword evidence="6" id="KW-1185">Reference proteome</keyword>